<organism evidence="2 3">
    <name type="scientific">Nostoc minutum NIES-26</name>
    <dbReference type="NCBI Taxonomy" id="1844469"/>
    <lineage>
        <taxon>Bacteria</taxon>
        <taxon>Bacillati</taxon>
        <taxon>Cyanobacteriota</taxon>
        <taxon>Cyanophyceae</taxon>
        <taxon>Nostocales</taxon>
        <taxon>Nostocaceae</taxon>
        <taxon>Nostoc</taxon>
    </lineage>
</organism>
<accession>A0A367RTR5</accession>
<keyword evidence="2" id="KW-0378">Hydrolase</keyword>
<dbReference type="InterPro" id="IPR050266">
    <property type="entry name" value="AB_hydrolase_sf"/>
</dbReference>
<dbReference type="InterPro" id="IPR000073">
    <property type="entry name" value="AB_hydrolase_1"/>
</dbReference>
<dbReference type="AlphaFoldDB" id="A0A367RTR5"/>
<dbReference type="SUPFAM" id="SSF53474">
    <property type="entry name" value="alpha/beta-Hydrolases"/>
    <property type="match status" value="1"/>
</dbReference>
<comment type="caution">
    <text evidence="2">The sequence shown here is derived from an EMBL/GenBank/DDBJ whole genome shotgun (WGS) entry which is preliminary data.</text>
</comment>
<keyword evidence="3" id="KW-1185">Reference proteome</keyword>
<dbReference type="PRINTS" id="PR00111">
    <property type="entry name" value="ABHYDROLASE"/>
</dbReference>
<dbReference type="Gene3D" id="3.40.50.1820">
    <property type="entry name" value="alpha/beta hydrolase"/>
    <property type="match status" value="1"/>
</dbReference>
<feature type="domain" description="AB hydrolase-1" evidence="1">
    <location>
        <begin position="37"/>
        <end position="139"/>
    </location>
</feature>
<name>A0A367RTR5_9NOSO</name>
<proteinExistence type="predicted"/>
<dbReference type="GO" id="GO:0016020">
    <property type="term" value="C:membrane"/>
    <property type="evidence" value="ECO:0007669"/>
    <property type="project" value="TreeGrafter"/>
</dbReference>
<evidence type="ECO:0000259" key="1">
    <source>
        <dbReference type="Pfam" id="PF00561"/>
    </source>
</evidence>
<protein>
    <submittedName>
        <fullName evidence="2">Alpha/beta hydrolase</fullName>
    </submittedName>
</protein>
<dbReference type="PANTHER" id="PTHR43798">
    <property type="entry name" value="MONOACYLGLYCEROL LIPASE"/>
    <property type="match status" value="1"/>
</dbReference>
<dbReference type="GO" id="GO:0016787">
    <property type="term" value="F:hydrolase activity"/>
    <property type="evidence" value="ECO:0007669"/>
    <property type="project" value="UniProtKB-KW"/>
</dbReference>
<dbReference type="EMBL" id="LXQD01000078">
    <property type="protein sequence ID" value="RCJ39113.1"/>
    <property type="molecule type" value="Genomic_DNA"/>
</dbReference>
<dbReference type="Pfam" id="PF00561">
    <property type="entry name" value="Abhydrolase_1"/>
    <property type="match status" value="1"/>
</dbReference>
<evidence type="ECO:0000313" key="2">
    <source>
        <dbReference type="EMBL" id="RCJ39113.1"/>
    </source>
</evidence>
<dbReference type="Proteomes" id="UP000252107">
    <property type="component" value="Unassembled WGS sequence"/>
</dbReference>
<evidence type="ECO:0000313" key="3">
    <source>
        <dbReference type="Proteomes" id="UP000252107"/>
    </source>
</evidence>
<dbReference type="PANTHER" id="PTHR43798:SF33">
    <property type="entry name" value="HYDROLASE, PUTATIVE (AFU_ORTHOLOGUE AFUA_2G14860)-RELATED"/>
    <property type="match status" value="1"/>
</dbReference>
<sequence>MVNEVVVLKSQLTNHRVELQDYTIFYQQSKLDSSSIPILFLHGWGISTQPYQEVLTLLAQHHTVIAPDLPSFARSTYSGLIPDYVSYSKFLISFLEVLELQHCHVVGQSFGGGIAITLSAIAPEKITSVILVDSTGIPTLSIPKMLLRRTIEMTFQLFLPRRRLKLVDIPIVFSYNLLFNTRNVLKGLLISLYEDIRHLLPKIQVPCLLLWSKKDLTTPLSNAHEMAAIIPNTQLMTVEEGCHEWGLWYPEKFTSLLLDFIYQIEERNTNSSFGRRM</sequence>
<dbReference type="InterPro" id="IPR029058">
    <property type="entry name" value="AB_hydrolase_fold"/>
</dbReference>
<reference evidence="2" key="1">
    <citation type="submission" date="2016-04" db="EMBL/GenBank/DDBJ databases">
        <authorList>
            <person name="Tabuchi Yagui T.R."/>
        </authorList>
    </citation>
    <scope>NUCLEOTIDE SEQUENCE [LARGE SCALE GENOMIC DNA]</scope>
    <source>
        <strain evidence="2">NIES-26</strain>
    </source>
</reference>
<gene>
    <name evidence="2" type="ORF">A6770_38995</name>
</gene>